<sequence>MAVKLVDVGQLRNVGKRELRAVLGFLQLENRLAISYLITASSEYTKSRLPK</sequence>
<dbReference type="Proteomes" id="UP000812277">
    <property type="component" value="Unassembled WGS sequence"/>
</dbReference>
<keyword evidence="2" id="KW-1185">Reference proteome</keyword>
<name>A0ABS7D4M8_9BACL</name>
<protein>
    <submittedName>
        <fullName evidence="1">Uncharacterized protein</fullName>
    </submittedName>
</protein>
<organism evidence="1 2">
    <name type="scientific">Paenibacillus oenotherae</name>
    <dbReference type="NCBI Taxonomy" id="1435645"/>
    <lineage>
        <taxon>Bacteria</taxon>
        <taxon>Bacillati</taxon>
        <taxon>Bacillota</taxon>
        <taxon>Bacilli</taxon>
        <taxon>Bacillales</taxon>
        <taxon>Paenibacillaceae</taxon>
        <taxon>Paenibacillus</taxon>
    </lineage>
</organism>
<dbReference type="RefSeq" id="WP_219872070.1">
    <property type="nucleotide sequence ID" value="NZ_JAHZIJ010000004.1"/>
</dbReference>
<evidence type="ECO:0000313" key="2">
    <source>
        <dbReference type="Proteomes" id="UP000812277"/>
    </source>
</evidence>
<accession>A0ABS7D4M8</accession>
<comment type="caution">
    <text evidence="1">The sequence shown here is derived from an EMBL/GenBank/DDBJ whole genome shotgun (WGS) entry which is preliminary data.</text>
</comment>
<dbReference type="EMBL" id="JAHZIJ010000004">
    <property type="protein sequence ID" value="MBW7474840.1"/>
    <property type="molecule type" value="Genomic_DNA"/>
</dbReference>
<reference evidence="1 2" key="1">
    <citation type="submission" date="2021-07" db="EMBL/GenBank/DDBJ databases">
        <title>Paenibacillus radiodurans sp. nov., isolated from the southeastern edge of Tengger Desert.</title>
        <authorList>
            <person name="Zhang G."/>
        </authorList>
    </citation>
    <scope>NUCLEOTIDE SEQUENCE [LARGE SCALE GENOMIC DNA]</scope>
    <source>
        <strain evidence="1 2">DT7-4</strain>
    </source>
</reference>
<proteinExistence type="predicted"/>
<gene>
    <name evidence="1" type="ORF">K0T92_08790</name>
</gene>
<evidence type="ECO:0000313" key="1">
    <source>
        <dbReference type="EMBL" id="MBW7474840.1"/>
    </source>
</evidence>